<dbReference type="InterPro" id="IPR027363">
    <property type="entry name" value="M1Pi_N"/>
</dbReference>
<organism evidence="5 6">
    <name type="scientific">Paenibacillus residui</name>
    <dbReference type="NCBI Taxonomy" id="629724"/>
    <lineage>
        <taxon>Bacteria</taxon>
        <taxon>Bacillati</taxon>
        <taxon>Bacillota</taxon>
        <taxon>Bacilli</taxon>
        <taxon>Bacillales</taxon>
        <taxon>Paenibacillaceae</taxon>
        <taxon>Paenibacillus</taxon>
    </lineage>
</organism>
<dbReference type="NCBIfam" id="TIGR00524">
    <property type="entry name" value="eIF-2B_rel"/>
    <property type="match status" value="1"/>
</dbReference>
<keyword evidence="6" id="KW-1185">Reference proteome</keyword>
<keyword evidence="2 4" id="KW-0486">Methionine biosynthesis</keyword>
<proteinExistence type="inferred from homology"/>
<comment type="similarity">
    <text evidence="4">Belongs to the EIF-2B alpha/beta/delta subunits family. MtnA subfamily.</text>
</comment>
<dbReference type="Pfam" id="PF01008">
    <property type="entry name" value="IF-2B"/>
    <property type="match status" value="1"/>
</dbReference>
<dbReference type="RefSeq" id="WP_379286988.1">
    <property type="nucleotide sequence ID" value="NZ_JBHTIU010000023.1"/>
</dbReference>
<dbReference type="EC" id="5.3.1.23" evidence="4"/>
<accession>A0ABW3D952</accession>
<comment type="pathway">
    <text evidence="4">Amino-acid biosynthesis; L-methionine biosynthesis via salvage pathway; L-methionine from S-methyl-5-thio-alpha-D-ribose 1-phosphate: step 1/6.</text>
</comment>
<evidence type="ECO:0000256" key="2">
    <source>
        <dbReference type="ARBA" id="ARBA00023167"/>
    </source>
</evidence>
<dbReference type="SUPFAM" id="SSF100950">
    <property type="entry name" value="NagB/RpiA/CoA transferase-like"/>
    <property type="match status" value="1"/>
</dbReference>
<dbReference type="NCBIfam" id="NF004326">
    <property type="entry name" value="PRK05720.1"/>
    <property type="match status" value="1"/>
</dbReference>
<comment type="caution">
    <text evidence="5">The sequence shown here is derived from an EMBL/GenBank/DDBJ whole genome shotgun (WGS) entry which is preliminary data.</text>
</comment>
<name>A0ABW3D952_9BACL</name>
<gene>
    <name evidence="4 5" type="primary">mtnA</name>
    <name evidence="5" type="ORF">ACFQ03_06700</name>
</gene>
<comment type="catalytic activity">
    <reaction evidence="4">
        <text>5-(methylsulfanyl)-alpha-D-ribose 1-phosphate = 5-(methylsulfanyl)-D-ribulose 1-phosphate</text>
        <dbReference type="Rhea" id="RHEA:19989"/>
        <dbReference type="ChEBI" id="CHEBI:58533"/>
        <dbReference type="ChEBI" id="CHEBI:58548"/>
        <dbReference type="EC" id="5.3.1.23"/>
    </reaction>
</comment>
<dbReference type="PANTHER" id="PTHR43475:SF4">
    <property type="entry name" value="METHYLTHIORIBOSE-1-PHOSPHATE ISOMERASE"/>
    <property type="match status" value="1"/>
</dbReference>
<dbReference type="InterPro" id="IPR037171">
    <property type="entry name" value="NagB/RpiA_transferase-like"/>
</dbReference>
<dbReference type="InterPro" id="IPR000649">
    <property type="entry name" value="IF-2B-related"/>
</dbReference>
<evidence type="ECO:0000313" key="5">
    <source>
        <dbReference type="EMBL" id="MFD0868833.1"/>
    </source>
</evidence>
<feature type="binding site" evidence="4">
    <location>
        <begin position="60"/>
        <end position="62"/>
    </location>
    <ligand>
        <name>substrate</name>
    </ligand>
</feature>
<evidence type="ECO:0000256" key="3">
    <source>
        <dbReference type="ARBA" id="ARBA00023235"/>
    </source>
</evidence>
<feature type="binding site" evidence="4">
    <location>
        <begin position="276"/>
        <end position="277"/>
    </location>
    <ligand>
        <name>substrate</name>
    </ligand>
</feature>
<feature type="binding site" evidence="4">
    <location>
        <position position="225"/>
    </location>
    <ligand>
        <name>substrate</name>
    </ligand>
</feature>
<dbReference type="InterPro" id="IPR042529">
    <property type="entry name" value="IF_2B-like_C"/>
</dbReference>
<dbReference type="GO" id="GO:0046523">
    <property type="term" value="F:S-methyl-5-thioribose-1-phosphate isomerase activity"/>
    <property type="evidence" value="ECO:0007669"/>
    <property type="project" value="UniProtKB-EC"/>
</dbReference>
<feature type="active site" description="Proton donor" evidence="4">
    <location>
        <position position="266"/>
    </location>
</feature>
<evidence type="ECO:0000313" key="6">
    <source>
        <dbReference type="Proteomes" id="UP001597120"/>
    </source>
</evidence>
<comment type="function">
    <text evidence="4">Catalyzes the interconversion of methylthioribose-1-phosphate (MTR-1-P) into methylthioribulose-1-phosphate (MTRu-1-P).</text>
</comment>
<feature type="binding site" evidence="4">
    <location>
        <position position="109"/>
    </location>
    <ligand>
        <name>substrate</name>
    </ligand>
</feature>
<dbReference type="NCBIfam" id="TIGR00512">
    <property type="entry name" value="salvage_mtnA"/>
    <property type="match status" value="1"/>
</dbReference>
<reference evidence="6" key="1">
    <citation type="journal article" date="2019" name="Int. J. Syst. Evol. Microbiol.">
        <title>The Global Catalogue of Microorganisms (GCM) 10K type strain sequencing project: providing services to taxonomists for standard genome sequencing and annotation.</title>
        <authorList>
            <consortium name="The Broad Institute Genomics Platform"/>
            <consortium name="The Broad Institute Genome Sequencing Center for Infectious Disease"/>
            <person name="Wu L."/>
            <person name="Ma J."/>
        </authorList>
    </citation>
    <scope>NUCLEOTIDE SEQUENCE [LARGE SCALE GENOMIC DNA]</scope>
    <source>
        <strain evidence="6">CCUG 57263</strain>
    </source>
</reference>
<dbReference type="Proteomes" id="UP001597120">
    <property type="component" value="Unassembled WGS sequence"/>
</dbReference>
<sequence>MNRTNLSDAAGQEPRELASLRWTGEHLEMLDQRLLPEQIVFLSLNEAEEVWEAIFSMKVRGAPAIGIAAAYGVYLGIRGYEPAGDSERERLHNLELKINEVADRLATSRPTAVNLFWALDRIRSRTVEWTAASSASTEDGDRVEQLKQLVLKEAHDIQAEDETTCRLIGEHALSLFEDGMGVLTHCNAGGLATARYGTALAPFYLAKAQGWNLKVFADETRPVLQGARLTAFELQQAGIDVTLICDNMAAMVMSKGWVQAVIVGTDRVAANGDVANKIGTYGLAVLAKAHNIPFYVACPLSTIDMNTPTGDLIPIEERHEREVTEGFGRRTAPQGIKVFNPAFDVTPNEYVTAIITEKGIIRPSYQENLPKLFG</sequence>
<dbReference type="EMBL" id="JBHTIU010000023">
    <property type="protein sequence ID" value="MFD0868833.1"/>
    <property type="molecule type" value="Genomic_DNA"/>
</dbReference>
<dbReference type="InterPro" id="IPR011559">
    <property type="entry name" value="Initiation_fac_2B_a/b/d"/>
</dbReference>
<dbReference type="InterPro" id="IPR005251">
    <property type="entry name" value="IF-M1Pi"/>
</dbReference>
<feature type="site" description="Transition state stabilizer" evidence="4">
    <location>
        <position position="186"/>
    </location>
</feature>
<dbReference type="Gene3D" id="1.20.120.420">
    <property type="entry name" value="translation initiation factor eif-2b, domain 1"/>
    <property type="match status" value="1"/>
</dbReference>
<keyword evidence="1 4" id="KW-0028">Amino-acid biosynthesis</keyword>
<dbReference type="PANTHER" id="PTHR43475">
    <property type="entry name" value="METHYLTHIORIBOSE-1-PHOSPHATE ISOMERASE"/>
    <property type="match status" value="1"/>
</dbReference>
<dbReference type="HAMAP" id="MF_01678">
    <property type="entry name" value="Salvage_MtnA"/>
    <property type="match status" value="1"/>
</dbReference>
<evidence type="ECO:0000256" key="1">
    <source>
        <dbReference type="ARBA" id="ARBA00022605"/>
    </source>
</evidence>
<protein>
    <recommendedName>
        <fullName evidence="4">Methylthioribose-1-phosphate isomerase</fullName>
        <shortName evidence="4">M1Pi</shortName>
        <shortName evidence="4">MTR-1-P isomerase</shortName>
        <ecNumber evidence="4">5.3.1.23</ecNumber>
    </recommendedName>
    <alternativeName>
        <fullName evidence="4">S-methyl-5-thioribose-1-phosphate isomerase</fullName>
    </alternativeName>
</protein>
<evidence type="ECO:0000256" key="4">
    <source>
        <dbReference type="HAMAP-Rule" id="MF_01678"/>
    </source>
</evidence>
<dbReference type="Gene3D" id="3.40.50.10470">
    <property type="entry name" value="Translation initiation factor eif-2b, domain 2"/>
    <property type="match status" value="1"/>
</dbReference>
<keyword evidence="3 4" id="KW-0413">Isomerase</keyword>